<organism evidence="1 2">
    <name type="scientific">Runella rosea</name>
    <dbReference type="NCBI Taxonomy" id="2259595"/>
    <lineage>
        <taxon>Bacteria</taxon>
        <taxon>Pseudomonadati</taxon>
        <taxon>Bacteroidota</taxon>
        <taxon>Cytophagia</taxon>
        <taxon>Cytophagales</taxon>
        <taxon>Spirosomataceae</taxon>
        <taxon>Runella</taxon>
    </lineage>
</organism>
<keyword evidence="2" id="KW-1185">Reference proteome</keyword>
<dbReference type="EMBL" id="CP030850">
    <property type="protein sequence ID" value="AXE17849.1"/>
    <property type="molecule type" value="Genomic_DNA"/>
</dbReference>
<evidence type="ECO:0000313" key="1">
    <source>
        <dbReference type="EMBL" id="AXE17849.1"/>
    </source>
</evidence>
<accession>A0A344TGS8</accession>
<protein>
    <submittedName>
        <fullName evidence="1">DUF4160 domain-containing protein</fullName>
    </submittedName>
</protein>
<dbReference type="OrthoDB" id="122670at2"/>
<dbReference type="InterPro" id="IPR025427">
    <property type="entry name" value="DUF4160"/>
</dbReference>
<proteinExistence type="predicted"/>
<reference evidence="1 2" key="1">
    <citation type="submission" date="2018-07" db="EMBL/GenBank/DDBJ databases">
        <title>Genome sequencing of Runella.</title>
        <authorList>
            <person name="Baek M.-G."/>
            <person name="Yi H."/>
        </authorList>
    </citation>
    <scope>NUCLEOTIDE SEQUENCE [LARGE SCALE GENOMIC DNA]</scope>
    <source>
        <strain evidence="1 2">HYN0085</strain>
    </source>
</reference>
<dbReference type="RefSeq" id="WP_114066634.1">
    <property type="nucleotide sequence ID" value="NZ_CP030850.1"/>
</dbReference>
<dbReference type="AlphaFoldDB" id="A0A344TGS8"/>
<gene>
    <name evidence="1" type="ORF">DR864_08935</name>
</gene>
<name>A0A344TGS8_9BACT</name>
<evidence type="ECO:0000313" key="2">
    <source>
        <dbReference type="Proteomes" id="UP000251993"/>
    </source>
</evidence>
<dbReference type="Pfam" id="PF13711">
    <property type="entry name" value="DUF4160"/>
    <property type="match status" value="1"/>
</dbReference>
<sequence>MPEISRFLGIIIKMFFDDHNPPHFHVEYQDFKAIIDIRKAELMEGYLPTKQLKLVQAWAVLHEEELLENFSTLGQDVKTWRKIEPLS</sequence>
<dbReference type="Proteomes" id="UP000251993">
    <property type="component" value="Chromosome"/>
</dbReference>
<dbReference type="KEGG" id="run:DR864_08935"/>